<name>A0A1H0HRE8_9HYPH</name>
<proteinExistence type="predicted"/>
<dbReference type="CDD" id="cd03116">
    <property type="entry name" value="MobB"/>
    <property type="match status" value="1"/>
</dbReference>
<comment type="caution">
    <text evidence="2">The sequence shown here is derived from an EMBL/GenBank/DDBJ whole genome shotgun (WGS) entry which is preliminary data.</text>
</comment>
<evidence type="ECO:0000313" key="3">
    <source>
        <dbReference type="Proteomes" id="UP000198795"/>
    </source>
</evidence>
<dbReference type="InterPro" id="IPR052539">
    <property type="entry name" value="MGD_biosynthesis_adapter"/>
</dbReference>
<protein>
    <submittedName>
        <fullName evidence="2">Molybdopterin guanine dinucleotide biosynthesis accessory protein MobB</fullName>
    </submittedName>
</protein>
<gene>
    <name evidence="2" type="ORF">SAMN04488061_0596</name>
</gene>
<organism evidence="2 3">
    <name type="scientific">Filomicrobium insigne</name>
    <dbReference type="NCBI Taxonomy" id="418854"/>
    <lineage>
        <taxon>Bacteria</taxon>
        <taxon>Pseudomonadati</taxon>
        <taxon>Pseudomonadota</taxon>
        <taxon>Alphaproteobacteria</taxon>
        <taxon>Hyphomicrobiales</taxon>
        <taxon>Hyphomicrobiaceae</taxon>
        <taxon>Filomicrobium</taxon>
    </lineage>
</organism>
<dbReference type="NCBIfam" id="TIGR00176">
    <property type="entry name" value="mobB"/>
    <property type="match status" value="1"/>
</dbReference>
<dbReference type="PANTHER" id="PTHR40072">
    <property type="entry name" value="MOLYBDOPTERIN-GUANINE DINUCLEOTIDE BIOSYNTHESIS ADAPTER PROTEIN-RELATED"/>
    <property type="match status" value="1"/>
</dbReference>
<keyword evidence="3" id="KW-1185">Reference proteome</keyword>
<feature type="domain" description="Molybdopterin-guanine dinucleotide biosynthesis protein B (MobB)" evidence="1">
    <location>
        <begin position="19"/>
        <end position="152"/>
    </location>
</feature>
<dbReference type="PANTHER" id="PTHR40072:SF1">
    <property type="entry name" value="MOLYBDOPTERIN-GUANINE DINUCLEOTIDE BIOSYNTHESIS ADAPTER PROTEIN"/>
    <property type="match status" value="1"/>
</dbReference>
<accession>A0A1H0HRE8</accession>
<dbReference type="InterPro" id="IPR004435">
    <property type="entry name" value="MobB_dom"/>
</dbReference>
<dbReference type="EMBL" id="FNJC01000001">
    <property type="protein sequence ID" value="SDO21775.1"/>
    <property type="molecule type" value="Genomic_DNA"/>
</dbReference>
<dbReference type="Proteomes" id="UP000198795">
    <property type="component" value="Unassembled WGS sequence"/>
</dbReference>
<dbReference type="Gene3D" id="3.40.50.300">
    <property type="entry name" value="P-loop containing nucleotide triphosphate hydrolases"/>
    <property type="match status" value="1"/>
</dbReference>
<dbReference type="Pfam" id="PF03205">
    <property type="entry name" value="MobB"/>
    <property type="match status" value="1"/>
</dbReference>
<dbReference type="SUPFAM" id="SSF52540">
    <property type="entry name" value="P-loop containing nucleoside triphosphate hydrolases"/>
    <property type="match status" value="1"/>
</dbReference>
<dbReference type="InterPro" id="IPR027417">
    <property type="entry name" value="P-loop_NTPase"/>
</dbReference>
<evidence type="ECO:0000259" key="1">
    <source>
        <dbReference type="Pfam" id="PF03205"/>
    </source>
</evidence>
<sequence length="200" mass="21701">MRIQDDHHAMLRAPNGTPIIGIVGWKKSGKTTLTVRLVEEFVKRGLKLATVKHAHHAFDVDNGETDSARHRRAGASQVAVVSGRRWAMVTELRGAPEPNFEEIIAALEPADLIIVEGYKSSPIAKIEARRVKSLTTKPLADDDPLVIGIATDHAIDGKGLPVFDLDDIEAIADLIERILGPLPRQANSESSAGAQMQDPE</sequence>
<evidence type="ECO:0000313" key="2">
    <source>
        <dbReference type="EMBL" id="SDO21775.1"/>
    </source>
</evidence>
<reference evidence="2 3" key="1">
    <citation type="submission" date="2016-10" db="EMBL/GenBank/DDBJ databases">
        <authorList>
            <person name="Varghese N."/>
            <person name="Submissions S."/>
        </authorList>
    </citation>
    <scope>NUCLEOTIDE SEQUENCE [LARGE SCALE GENOMIC DNA]</scope>
    <source>
        <strain evidence="2 3">CGMCC 1.6497</strain>
    </source>
</reference>